<dbReference type="InterPro" id="IPR051907">
    <property type="entry name" value="DoxX-like_oxidoreductase"/>
</dbReference>
<dbReference type="EMBL" id="CP022203">
    <property type="protein sequence ID" value="ATB48697.1"/>
    <property type="molecule type" value="Genomic_DNA"/>
</dbReference>
<feature type="transmembrane region" description="Helical" evidence="7">
    <location>
        <begin position="122"/>
        <end position="139"/>
    </location>
</feature>
<proteinExistence type="inferred from homology"/>
<evidence type="ECO:0000313" key="9">
    <source>
        <dbReference type="Proteomes" id="UP000217343"/>
    </source>
</evidence>
<dbReference type="PANTHER" id="PTHR33452">
    <property type="entry name" value="OXIDOREDUCTASE CATD-RELATED"/>
    <property type="match status" value="1"/>
</dbReference>
<dbReference type="OrthoDB" id="121744at2"/>
<keyword evidence="4 7" id="KW-0812">Transmembrane</keyword>
<comment type="subcellular location">
    <subcellularLocation>
        <location evidence="1">Cell membrane</location>
        <topology evidence="1">Multi-pass membrane protein</topology>
    </subcellularLocation>
</comment>
<evidence type="ECO:0000256" key="7">
    <source>
        <dbReference type="SAM" id="Phobius"/>
    </source>
</evidence>
<evidence type="ECO:0008006" key="10">
    <source>
        <dbReference type="Google" id="ProtNLM"/>
    </source>
</evidence>
<sequence>MPLVVLWERLLATRAPAATLLIRWMVGAVFVSEGLQKFLIPAEVGAGRFARIGLPAPEVLGPFVGAVEVLCGVLVLLGLVTRLAAVPLIITMLVAMATTKVPILLASGFWKMAHESRTDFSMLLGALFLLMVGAGPRSMDTWLMRRREDAHV</sequence>
<dbReference type="RefSeq" id="WP_095959489.1">
    <property type="nucleotide sequence ID" value="NZ_CP022203.1"/>
</dbReference>
<reference evidence="8 9" key="1">
    <citation type="submission" date="2017-06" db="EMBL/GenBank/DDBJ databases">
        <title>Sequencing and comparative analysis of myxobacterial genomes.</title>
        <authorList>
            <person name="Rupp O."/>
            <person name="Goesmann A."/>
            <person name="Sogaard-Andersen L."/>
        </authorList>
    </citation>
    <scope>NUCLEOTIDE SEQUENCE [LARGE SCALE GENOMIC DNA]</scope>
    <source>
        <strain evidence="8 9">DSM 14697</strain>
    </source>
</reference>
<dbReference type="Proteomes" id="UP000217343">
    <property type="component" value="Chromosome"/>
</dbReference>
<dbReference type="KEGG" id="mmas:MYMAC_004326"/>
<keyword evidence="9" id="KW-1185">Reference proteome</keyword>
<dbReference type="PANTHER" id="PTHR33452:SF1">
    <property type="entry name" value="INNER MEMBRANE PROTEIN YPHA-RELATED"/>
    <property type="match status" value="1"/>
</dbReference>
<comment type="similarity">
    <text evidence="2">Belongs to the DoxX family.</text>
</comment>
<dbReference type="AlphaFoldDB" id="A0A250JYX6"/>
<evidence type="ECO:0000256" key="5">
    <source>
        <dbReference type="ARBA" id="ARBA00022989"/>
    </source>
</evidence>
<feature type="transmembrane region" description="Helical" evidence="7">
    <location>
        <begin position="60"/>
        <end position="81"/>
    </location>
</feature>
<organism evidence="8 9">
    <name type="scientific">Corallococcus macrosporus DSM 14697</name>
    <dbReference type="NCBI Taxonomy" id="1189310"/>
    <lineage>
        <taxon>Bacteria</taxon>
        <taxon>Pseudomonadati</taxon>
        <taxon>Myxococcota</taxon>
        <taxon>Myxococcia</taxon>
        <taxon>Myxococcales</taxon>
        <taxon>Cystobacterineae</taxon>
        <taxon>Myxococcaceae</taxon>
        <taxon>Corallococcus</taxon>
    </lineage>
</organism>
<accession>A0A250JYX6</accession>
<evidence type="ECO:0000313" key="8">
    <source>
        <dbReference type="EMBL" id="ATB48697.1"/>
    </source>
</evidence>
<evidence type="ECO:0000256" key="2">
    <source>
        <dbReference type="ARBA" id="ARBA00006679"/>
    </source>
</evidence>
<evidence type="ECO:0000256" key="6">
    <source>
        <dbReference type="ARBA" id="ARBA00023136"/>
    </source>
</evidence>
<evidence type="ECO:0000256" key="4">
    <source>
        <dbReference type="ARBA" id="ARBA00022692"/>
    </source>
</evidence>
<gene>
    <name evidence="8" type="ORF">MYMAC_004326</name>
</gene>
<dbReference type="InterPro" id="IPR032808">
    <property type="entry name" value="DoxX"/>
</dbReference>
<protein>
    <recommendedName>
        <fullName evidence="10">DoxX family protein</fullName>
    </recommendedName>
</protein>
<keyword evidence="5 7" id="KW-1133">Transmembrane helix</keyword>
<keyword evidence="3" id="KW-1003">Cell membrane</keyword>
<name>A0A250JYX6_9BACT</name>
<dbReference type="Pfam" id="PF07681">
    <property type="entry name" value="DoxX"/>
    <property type="match status" value="1"/>
</dbReference>
<dbReference type="GO" id="GO:0005886">
    <property type="term" value="C:plasma membrane"/>
    <property type="evidence" value="ECO:0007669"/>
    <property type="project" value="UniProtKB-SubCell"/>
</dbReference>
<keyword evidence="6 7" id="KW-0472">Membrane</keyword>
<feature type="transmembrane region" description="Helical" evidence="7">
    <location>
        <begin position="88"/>
        <end position="110"/>
    </location>
</feature>
<evidence type="ECO:0000256" key="3">
    <source>
        <dbReference type="ARBA" id="ARBA00022475"/>
    </source>
</evidence>
<evidence type="ECO:0000256" key="1">
    <source>
        <dbReference type="ARBA" id="ARBA00004651"/>
    </source>
</evidence>